<evidence type="ECO:0000256" key="1">
    <source>
        <dbReference type="SAM" id="Phobius"/>
    </source>
</evidence>
<name>A0ABW3D6W4_9BACL</name>
<dbReference type="Proteomes" id="UP001597120">
    <property type="component" value="Unassembled WGS sequence"/>
</dbReference>
<feature type="transmembrane region" description="Helical" evidence="1">
    <location>
        <begin position="9"/>
        <end position="28"/>
    </location>
</feature>
<evidence type="ECO:0000313" key="2">
    <source>
        <dbReference type="EMBL" id="MFD0868127.1"/>
    </source>
</evidence>
<accession>A0ABW3D6W4</accession>
<proteinExistence type="predicted"/>
<gene>
    <name evidence="2" type="ORF">ACFQ03_03115</name>
</gene>
<keyword evidence="1" id="KW-0812">Transmembrane</keyword>
<organism evidence="2 3">
    <name type="scientific">Paenibacillus residui</name>
    <dbReference type="NCBI Taxonomy" id="629724"/>
    <lineage>
        <taxon>Bacteria</taxon>
        <taxon>Bacillati</taxon>
        <taxon>Bacillota</taxon>
        <taxon>Bacilli</taxon>
        <taxon>Bacillales</taxon>
        <taxon>Paenibacillaceae</taxon>
        <taxon>Paenibacillus</taxon>
    </lineage>
</organism>
<keyword evidence="1" id="KW-1133">Transmembrane helix</keyword>
<keyword evidence="1" id="KW-0472">Membrane</keyword>
<comment type="caution">
    <text evidence="2">The sequence shown here is derived from an EMBL/GenBank/DDBJ whole genome shotgun (WGS) entry which is preliminary data.</text>
</comment>
<evidence type="ECO:0008006" key="4">
    <source>
        <dbReference type="Google" id="ProtNLM"/>
    </source>
</evidence>
<reference evidence="3" key="1">
    <citation type="journal article" date="2019" name="Int. J. Syst. Evol. Microbiol.">
        <title>The Global Catalogue of Microorganisms (GCM) 10K type strain sequencing project: providing services to taxonomists for standard genome sequencing and annotation.</title>
        <authorList>
            <consortium name="The Broad Institute Genomics Platform"/>
            <consortium name="The Broad Institute Genome Sequencing Center for Infectious Disease"/>
            <person name="Wu L."/>
            <person name="Ma J."/>
        </authorList>
    </citation>
    <scope>NUCLEOTIDE SEQUENCE [LARGE SCALE GENOMIC DNA]</scope>
    <source>
        <strain evidence="3">CCUG 57263</strain>
    </source>
</reference>
<keyword evidence="3" id="KW-1185">Reference proteome</keyword>
<evidence type="ECO:0000313" key="3">
    <source>
        <dbReference type="Proteomes" id="UP001597120"/>
    </source>
</evidence>
<dbReference type="RefSeq" id="WP_379285976.1">
    <property type="nucleotide sequence ID" value="NZ_JBHTIU010000008.1"/>
</dbReference>
<sequence>MEAKKQKSILLVVVLFLIAVATVSIYYFSSAGKSNDESSLVSIEQTLSSYLEGVKNEDIDQVVANLRDVTFSDRESLVSFYKRNIHEVKLVDYKILKVKLVDSTNAEAQIKLNIENEGEIERKFNLIKENDDKWYVYFNFQI</sequence>
<protein>
    <recommendedName>
        <fullName evidence="4">DUF4878 domain-containing protein</fullName>
    </recommendedName>
</protein>
<dbReference type="EMBL" id="JBHTIU010000008">
    <property type="protein sequence ID" value="MFD0868127.1"/>
    <property type="molecule type" value="Genomic_DNA"/>
</dbReference>